<dbReference type="Gene3D" id="1.10.10.2840">
    <property type="entry name" value="PucR C-terminal helix-turn-helix domain"/>
    <property type="match status" value="1"/>
</dbReference>
<dbReference type="AlphaFoldDB" id="A0A248TMX4"/>
<organism evidence="5 6">
    <name type="scientific">Cytobacillus kochii</name>
    <dbReference type="NCBI Taxonomy" id="859143"/>
    <lineage>
        <taxon>Bacteria</taxon>
        <taxon>Bacillati</taxon>
        <taxon>Bacillota</taxon>
        <taxon>Bacilli</taxon>
        <taxon>Bacillales</taxon>
        <taxon>Bacillaceae</taxon>
        <taxon>Cytobacillus</taxon>
    </lineage>
</organism>
<dbReference type="InterPro" id="IPR042070">
    <property type="entry name" value="PucR_C-HTH_sf"/>
</dbReference>
<evidence type="ECO:0000259" key="4">
    <source>
        <dbReference type="Pfam" id="PF17853"/>
    </source>
</evidence>
<feature type="domain" description="CdaR GGDEF-like" evidence="4">
    <location>
        <begin position="314"/>
        <end position="401"/>
    </location>
</feature>
<evidence type="ECO:0000259" key="3">
    <source>
        <dbReference type="Pfam" id="PF13556"/>
    </source>
</evidence>
<dbReference type="Pfam" id="PF17853">
    <property type="entry name" value="GGDEF_2"/>
    <property type="match status" value="1"/>
</dbReference>
<dbReference type="InterPro" id="IPR012914">
    <property type="entry name" value="PucR_dom"/>
</dbReference>
<evidence type="ECO:0000259" key="2">
    <source>
        <dbReference type="Pfam" id="PF07905"/>
    </source>
</evidence>
<comment type="similarity">
    <text evidence="1">Belongs to the CdaR family.</text>
</comment>
<sequence>MKSYLTVNDILQRKHFDQIEIVAGKDGLVDQVKWVHIVEVTKIGNLLKGNELILSTAVAWRERKELFISIVQQLIKSNAAGLCIEYGTYTKGIPHEIISMANKANFPIILILKEVPFVEITQDIHTSLINQQYDMLANLEKISHILNKKLLSINHYDELLKVIYEELQVQILLLFQDESTKFYPVLPEIKRENILKKVQAQQEPSRFVVRATIELLGEKFAELIIISSSHHLTEYDQLIVDRTANALAQFFIRELYVEEKRRLEESEWVNSWLEGKETTPSLLNHVSAYLPNAPRGAVVCVYQVEMLENLTYFKLYFRSILEQKGFSFLAVEKHKAIVFILFNERGLTDWKRRVVQAIEKMKQLFSDLQSDTTFNFGIGKYVSDLNAVHESYQTALETIQVNQQFYHRSYSSMFYDDLHIFRIISVASRHMNLQGMIEEYLGPIVEYDTAHQSKLMETLKMYLICNGSKKDTAQKLYIVRQTLYHRLEKIEQLLGSDFMSHEKRLALEFMLLSYDFIQRPIDLKQIK</sequence>
<dbReference type="InterPro" id="IPR051448">
    <property type="entry name" value="CdaR-like_regulators"/>
</dbReference>
<evidence type="ECO:0000313" key="6">
    <source>
        <dbReference type="Proteomes" id="UP000215137"/>
    </source>
</evidence>
<proteinExistence type="inferred from homology"/>
<dbReference type="KEGG" id="bko:CKF48_20600"/>
<reference evidence="5 6" key="1">
    <citation type="submission" date="2017-08" db="EMBL/GenBank/DDBJ databases">
        <title>Complete Genome Sequence of Bacillus kochii Oregon-R-modENCODE STRAIN BDGP4, isolated from Drosophila melanogaster gut.</title>
        <authorList>
            <person name="Wan K.H."/>
            <person name="Yu C."/>
            <person name="Park S."/>
            <person name="Hammonds A.S."/>
            <person name="Booth B.W."/>
            <person name="Celniker S.E."/>
        </authorList>
    </citation>
    <scope>NUCLEOTIDE SEQUENCE [LARGE SCALE GENOMIC DNA]</scope>
    <source>
        <strain evidence="5 6">BDGP4</strain>
    </source>
</reference>
<dbReference type="Pfam" id="PF07905">
    <property type="entry name" value="PucR"/>
    <property type="match status" value="1"/>
</dbReference>
<gene>
    <name evidence="5" type="ORF">CKF48_20600</name>
</gene>
<accession>A0A248TMX4</accession>
<evidence type="ECO:0000256" key="1">
    <source>
        <dbReference type="ARBA" id="ARBA00006754"/>
    </source>
</evidence>
<name>A0A248TMX4_9BACI</name>
<dbReference type="RefSeq" id="WP_095373066.1">
    <property type="nucleotide sequence ID" value="NZ_CP022983.1"/>
</dbReference>
<feature type="domain" description="Purine catabolism PurC-like" evidence="2">
    <location>
        <begin position="9"/>
        <end position="127"/>
    </location>
</feature>
<protein>
    <submittedName>
        <fullName evidence="5">PucR family transcriptional regulator</fullName>
    </submittedName>
</protein>
<dbReference type="PANTHER" id="PTHR33744:SF1">
    <property type="entry name" value="DNA-BINDING TRANSCRIPTIONAL ACTIVATOR ADER"/>
    <property type="match status" value="1"/>
</dbReference>
<dbReference type="InterPro" id="IPR041522">
    <property type="entry name" value="CdaR_GGDEF"/>
</dbReference>
<dbReference type="Proteomes" id="UP000215137">
    <property type="component" value="Chromosome"/>
</dbReference>
<dbReference type="PANTHER" id="PTHR33744">
    <property type="entry name" value="CARBOHYDRATE DIACID REGULATOR"/>
    <property type="match status" value="1"/>
</dbReference>
<dbReference type="EMBL" id="CP022983">
    <property type="protein sequence ID" value="ASV69502.1"/>
    <property type="molecule type" value="Genomic_DNA"/>
</dbReference>
<keyword evidence="6" id="KW-1185">Reference proteome</keyword>
<dbReference type="Pfam" id="PF13556">
    <property type="entry name" value="HTH_30"/>
    <property type="match status" value="1"/>
</dbReference>
<feature type="domain" description="PucR C-terminal helix-turn-helix" evidence="3">
    <location>
        <begin position="455"/>
        <end position="511"/>
    </location>
</feature>
<evidence type="ECO:0000313" key="5">
    <source>
        <dbReference type="EMBL" id="ASV69502.1"/>
    </source>
</evidence>
<dbReference type="InterPro" id="IPR025736">
    <property type="entry name" value="PucR_C-HTH_dom"/>
</dbReference>
<dbReference type="OrthoDB" id="143422at2"/>